<dbReference type="OrthoDB" id="185659at2759"/>
<evidence type="ECO:0000256" key="8">
    <source>
        <dbReference type="ARBA" id="ARBA00045169"/>
    </source>
</evidence>
<keyword evidence="12" id="KW-1185">Reference proteome</keyword>
<dbReference type="CDD" id="cd02947">
    <property type="entry name" value="TRX_family"/>
    <property type="match status" value="1"/>
</dbReference>
<dbReference type="PRINTS" id="PR00421">
    <property type="entry name" value="THIOREDOXIN"/>
</dbReference>
<evidence type="ECO:0000256" key="7">
    <source>
        <dbReference type="ARBA" id="ARBA00023284"/>
    </source>
</evidence>
<dbReference type="GO" id="GO:0045454">
    <property type="term" value="P:cell redox homeostasis"/>
    <property type="evidence" value="ECO:0007669"/>
    <property type="project" value="TreeGrafter"/>
</dbReference>
<evidence type="ECO:0000256" key="6">
    <source>
        <dbReference type="ARBA" id="ARBA00023157"/>
    </source>
</evidence>
<dbReference type="InterPro" id="IPR013766">
    <property type="entry name" value="Thioredoxin_domain"/>
</dbReference>
<dbReference type="InterPro" id="IPR036249">
    <property type="entry name" value="Thioredoxin-like_sf"/>
</dbReference>
<feature type="domain" description="Thioredoxin" evidence="10">
    <location>
        <begin position="268"/>
        <end position="399"/>
    </location>
</feature>
<reference evidence="11 12" key="1">
    <citation type="journal article" date="2018" name="Sci. Rep.">
        <title>Raphidocelis subcapitata (=Pseudokirchneriella subcapitata) provides an insight into genome evolution and environmental adaptations in the Sphaeropleales.</title>
        <authorList>
            <person name="Suzuki S."/>
            <person name="Yamaguchi H."/>
            <person name="Nakajima N."/>
            <person name="Kawachi M."/>
        </authorList>
    </citation>
    <scope>NUCLEOTIDE SEQUENCE [LARGE SCALE GENOMIC DNA]</scope>
    <source>
        <strain evidence="11 12">NIES-35</strain>
    </source>
</reference>
<evidence type="ECO:0000256" key="9">
    <source>
        <dbReference type="ARBA" id="ARBA00049091"/>
    </source>
</evidence>
<proteinExistence type="inferred from homology"/>
<dbReference type="EMBL" id="BDRX01000146">
    <property type="protein sequence ID" value="GBF99123.1"/>
    <property type="molecule type" value="Genomic_DNA"/>
</dbReference>
<comment type="catalytic activity">
    <reaction evidence="9">
        <text>a hydroperoxide + [thioredoxin]-dithiol = an alcohol + [thioredoxin]-disulfide + H2O</text>
        <dbReference type="Rhea" id="RHEA:62620"/>
        <dbReference type="Rhea" id="RHEA-COMP:10698"/>
        <dbReference type="Rhea" id="RHEA-COMP:10700"/>
        <dbReference type="ChEBI" id="CHEBI:15377"/>
        <dbReference type="ChEBI" id="CHEBI:29950"/>
        <dbReference type="ChEBI" id="CHEBI:30879"/>
        <dbReference type="ChEBI" id="CHEBI:35924"/>
        <dbReference type="ChEBI" id="CHEBI:50058"/>
        <dbReference type="EC" id="1.11.1.24"/>
    </reaction>
</comment>
<evidence type="ECO:0000256" key="2">
    <source>
        <dbReference type="ARBA" id="ARBA00013017"/>
    </source>
</evidence>
<evidence type="ECO:0000256" key="1">
    <source>
        <dbReference type="ARBA" id="ARBA00009796"/>
    </source>
</evidence>
<keyword evidence="5" id="KW-0560">Oxidoreductase</keyword>
<dbReference type="Pfam" id="PF10417">
    <property type="entry name" value="1-cysPrx_C"/>
    <property type="match status" value="1"/>
</dbReference>
<protein>
    <recommendedName>
        <fullName evidence="2">thioredoxin-dependent peroxiredoxin</fullName>
        <ecNumber evidence="2">1.11.1.24</ecNumber>
    </recommendedName>
</protein>
<dbReference type="AlphaFoldDB" id="A0A2V0PM19"/>
<dbReference type="Proteomes" id="UP000247498">
    <property type="component" value="Unassembled WGS sequence"/>
</dbReference>
<dbReference type="PANTHER" id="PTHR10681:SF171">
    <property type="entry name" value="PEROXIREDOXIN 4"/>
    <property type="match status" value="1"/>
</dbReference>
<accession>A0A2V0PM19</accession>
<dbReference type="GO" id="GO:0008379">
    <property type="term" value="F:thioredoxin peroxidase activity"/>
    <property type="evidence" value="ECO:0007669"/>
    <property type="project" value="TreeGrafter"/>
</dbReference>
<dbReference type="InterPro" id="IPR000866">
    <property type="entry name" value="AhpC/TSA"/>
</dbReference>
<feature type="domain" description="Thioredoxin" evidence="10">
    <location>
        <begin position="89"/>
        <end position="247"/>
    </location>
</feature>
<name>A0A2V0PM19_9CHLO</name>
<dbReference type="Pfam" id="PF00085">
    <property type="entry name" value="Thioredoxin"/>
    <property type="match status" value="1"/>
</dbReference>
<keyword evidence="3" id="KW-0575">Peroxidase</keyword>
<sequence>MRTRVAALLARSAARGAAWEPLTAIQTPLGLRAAAASAARGAAPPHARAAAAAAAAAPAGARGFAASAGSDDDAALGFEDRILYPAPKAFVGERAPDFTAPAVVDGEIKTVRLADYRGKYVVLFFYPKDFTFVCPTEIIAFSDRAKEFEALNCQVIAASTDTEETHLAGVKTPRNRGGLGYMAIPIVADTTKEVAARYGVLLERAGIALRGLFIINPEGIIQQIGINDLPIGRSVDETLRLLQAIQFHAQHGEVCPADWKPGDRTIVADPERSLDYFSGVPDHMGDEDEYKGVASIASRAEFDALVAGDKPVVVDFMAPWCGKCRMIAPLVSSLAAKHPDLVFAKVDTTKDGLSTLTDELGVKGLPAFKFYRGGKEVVDQVVGYKRKPLEEAVEKLSRA</sequence>
<keyword evidence="7" id="KW-0676">Redox-active center</keyword>
<dbReference type="InterPro" id="IPR050217">
    <property type="entry name" value="Peroxiredoxin"/>
</dbReference>
<comment type="function">
    <text evidence="8">Thiol-specific peroxidase that catalyzes the reduction of hydrogen peroxide and organic hydroperoxides to water and alcohols, respectively. Plays a role in cell protection against oxidative stress by detoxifying peroxides. May be an antioxidant enzyme particularly in the developing shoot and photosynthesizing leaf.</text>
</comment>
<dbReference type="GO" id="GO:0033554">
    <property type="term" value="P:cellular response to stress"/>
    <property type="evidence" value="ECO:0007669"/>
    <property type="project" value="TreeGrafter"/>
</dbReference>
<comment type="similarity">
    <text evidence="1">Belongs to the peroxiredoxin family. AhpC/Prx1 subfamily.</text>
</comment>
<evidence type="ECO:0000256" key="3">
    <source>
        <dbReference type="ARBA" id="ARBA00022559"/>
    </source>
</evidence>
<keyword evidence="6" id="KW-1015">Disulfide bond</keyword>
<dbReference type="GO" id="GO:0042744">
    <property type="term" value="P:hydrogen peroxide catabolic process"/>
    <property type="evidence" value="ECO:0007669"/>
    <property type="project" value="TreeGrafter"/>
</dbReference>
<dbReference type="Pfam" id="PF00578">
    <property type="entry name" value="AhpC-TSA"/>
    <property type="match status" value="1"/>
</dbReference>
<evidence type="ECO:0000256" key="5">
    <source>
        <dbReference type="ARBA" id="ARBA00023002"/>
    </source>
</evidence>
<keyword evidence="4" id="KW-0049">Antioxidant</keyword>
<dbReference type="InParanoid" id="A0A2V0PM19"/>
<evidence type="ECO:0000313" key="12">
    <source>
        <dbReference type="Proteomes" id="UP000247498"/>
    </source>
</evidence>
<dbReference type="SUPFAM" id="SSF52833">
    <property type="entry name" value="Thioredoxin-like"/>
    <property type="match status" value="2"/>
</dbReference>
<dbReference type="CDD" id="cd03015">
    <property type="entry name" value="PRX_Typ2cys"/>
    <property type="match status" value="1"/>
</dbReference>
<evidence type="ECO:0000313" key="11">
    <source>
        <dbReference type="EMBL" id="GBF99123.1"/>
    </source>
</evidence>
<dbReference type="GO" id="GO:0006979">
    <property type="term" value="P:response to oxidative stress"/>
    <property type="evidence" value="ECO:0007669"/>
    <property type="project" value="TreeGrafter"/>
</dbReference>
<comment type="caution">
    <text evidence="11">The sequence shown here is derived from an EMBL/GenBank/DDBJ whole genome shotgun (WGS) entry which is preliminary data.</text>
</comment>
<dbReference type="InterPro" id="IPR019479">
    <property type="entry name" value="Peroxiredoxin_C"/>
</dbReference>
<dbReference type="Gene3D" id="3.40.30.10">
    <property type="entry name" value="Glutaredoxin"/>
    <property type="match status" value="2"/>
</dbReference>
<gene>
    <name evidence="11" type="ORF">Rsub_12015</name>
</gene>
<organism evidence="11 12">
    <name type="scientific">Raphidocelis subcapitata</name>
    <dbReference type="NCBI Taxonomy" id="307507"/>
    <lineage>
        <taxon>Eukaryota</taxon>
        <taxon>Viridiplantae</taxon>
        <taxon>Chlorophyta</taxon>
        <taxon>core chlorophytes</taxon>
        <taxon>Chlorophyceae</taxon>
        <taxon>CS clade</taxon>
        <taxon>Sphaeropleales</taxon>
        <taxon>Selenastraceae</taxon>
        <taxon>Raphidocelis</taxon>
    </lineage>
</organism>
<dbReference type="GO" id="GO:0005829">
    <property type="term" value="C:cytosol"/>
    <property type="evidence" value="ECO:0007669"/>
    <property type="project" value="TreeGrafter"/>
</dbReference>
<dbReference type="STRING" id="307507.A0A2V0PM19"/>
<dbReference type="EC" id="1.11.1.24" evidence="2"/>
<evidence type="ECO:0000256" key="4">
    <source>
        <dbReference type="ARBA" id="ARBA00022862"/>
    </source>
</evidence>
<dbReference type="PANTHER" id="PTHR10681">
    <property type="entry name" value="THIOREDOXIN PEROXIDASE"/>
    <property type="match status" value="1"/>
</dbReference>
<evidence type="ECO:0000259" key="10">
    <source>
        <dbReference type="PROSITE" id="PS51352"/>
    </source>
</evidence>
<dbReference type="PROSITE" id="PS51352">
    <property type="entry name" value="THIOREDOXIN_2"/>
    <property type="match status" value="2"/>
</dbReference>
<dbReference type="FunFam" id="3.40.30.10:FF:000003">
    <property type="entry name" value="Peroxiredoxin 1"/>
    <property type="match status" value="1"/>
</dbReference>